<dbReference type="EMBL" id="MT674683">
    <property type="protein sequence ID" value="QOJ53934.1"/>
    <property type="molecule type" value="Genomic_DNA"/>
</dbReference>
<dbReference type="Proteomes" id="UP001230876">
    <property type="component" value="Segment"/>
</dbReference>
<evidence type="ECO:0000313" key="2">
    <source>
        <dbReference type="Proteomes" id="UP001230876"/>
    </source>
</evidence>
<accession>A0A7L9DHX1</accession>
<reference evidence="1" key="1">
    <citation type="journal article" date="2020" name="Viruses">
        <title>Molecular Characterisation of a Novel and Highly Divergent Passerine Adenovirus 1.</title>
        <authorList>
            <person name="Athukorala A."/>
            <person name="Forwood J.K."/>
            <person name="Phalen D.N."/>
            <person name="Sarker S."/>
        </authorList>
    </citation>
    <scope>NUCLEOTIDE SEQUENCE</scope>
    <source>
        <strain evidence="1">AU2787</strain>
    </source>
</reference>
<name>A0A7L9DHX1_9ADEN</name>
<organism evidence="1 2">
    <name type="scientific">Passerine adenovirus 1</name>
    <dbReference type="NCBI Taxonomy" id="2779174"/>
    <lineage>
        <taxon>Viruses</taxon>
        <taxon>Varidnaviria</taxon>
        <taxon>Bamfordvirae</taxon>
        <taxon>Preplasmiviricota</taxon>
        <taxon>Polisuviricotina</taxon>
        <taxon>Pharingeaviricetes</taxon>
        <taxon>Rowavirales</taxon>
        <taxon>Adenoviridae</taxon>
        <taxon>Barthadenovirus</taxon>
    </lineage>
</organism>
<protein>
    <submittedName>
        <fullName evidence="1">ORF1</fullName>
    </submittedName>
</protein>
<evidence type="ECO:0000313" key="1">
    <source>
        <dbReference type="EMBL" id="QOJ53934.1"/>
    </source>
</evidence>
<proteinExistence type="predicted"/>
<keyword evidence="2" id="KW-1185">Reference proteome</keyword>
<sequence>MSHGDESPPSEFGCKIGLFNEGDEKIFSFSIDFIIYF</sequence>